<dbReference type="GO" id="GO:0016874">
    <property type="term" value="F:ligase activity"/>
    <property type="evidence" value="ECO:0007669"/>
    <property type="project" value="UniProtKB-KW"/>
</dbReference>
<evidence type="ECO:0000313" key="3">
    <source>
        <dbReference type="EMBL" id="PCC40223.1"/>
    </source>
</evidence>
<name>A0A2A3YLP9_9MICO</name>
<sequence>MAETNENTNQHPNENTVMHGEYKVRGGKLVAVDVTVQDDRIATAHVFGDFFLEPDDALEELNAALNGMATEATAAELASALTTRIESLPYPVQLIGFDAEAVAIATRRALGHASSWDDLTFDVIGPQVLPPVMHVALDEVLPLEVIAGRRRPHFRIWDWDTPLVVIGSYQSVRNEIDAEGAAKHDIGVVRRITGGGAMFMEHGNCITYSLVVPTSLVEGLSFEQAYAYLDDWVMGALAEIGVKARYVPLNDIASEQGKIGGAAQRRFAGGVLLHHVTMSYDIDADKMGEVLRIGREKLSDKGTRSANKRVDPIRSQTGLPRDQIIEGFLDYFRSRYDTVDSGYTEDELTKARELVATKFSTEEWTHRVP</sequence>
<dbReference type="CDD" id="cd16443">
    <property type="entry name" value="LplA"/>
    <property type="match status" value="1"/>
</dbReference>
<feature type="domain" description="BPL/LPL catalytic" evidence="2">
    <location>
        <begin position="148"/>
        <end position="340"/>
    </location>
</feature>
<comment type="caution">
    <text evidence="3">The sequence shown here is derived from an EMBL/GenBank/DDBJ whole genome shotgun (WGS) entry which is preliminary data.</text>
</comment>
<accession>A0A2A3YLP9</accession>
<gene>
    <name evidence="3" type="ORF">CIK66_06265</name>
</gene>
<dbReference type="PANTHER" id="PTHR43679:SF2">
    <property type="entry name" value="OCTANOYL-[GCVH]:PROTEIN N-OCTANOYLTRANSFERASE"/>
    <property type="match status" value="1"/>
</dbReference>
<dbReference type="InterPro" id="IPR045864">
    <property type="entry name" value="aa-tRNA-synth_II/BPL/LPL"/>
</dbReference>
<feature type="compositionally biased region" description="Polar residues" evidence="1">
    <location>
        <begin position="1"/>
        <end position="16"/>
    </location>
</feature>
<dbReference type="Gene3D" id="3.30.390.50">
    <property type="entry name" value="CO dehydrogenase flavoprotein, C-terminal domain"/>
    <property type="match status" value="1"/>
</dbReference>
<protein>
    <submittedName>
        <fullName evidence="3">Lipoate--protein ligase</fullName>
    </submittedName>
</protein>
<organism evidence="3 4">
    <name type="scientific">Brachybacterium alimentarium</name>
    <dbReference type="NCBI Taxonomy" id="47845"/>
    <lineage>
        <taxon>Bacteria</taxon>
        <taxon>Bacillati</taxon>
        <taxon>Actinomycetota</taxon>
        <taxon>Actinomycetes</taxon>
        <taxon>Micrococcales</taxon>
        <taxon>Dermabacteraceae</taxon>
        <taxon>Brachybacterium</taxon>
    </lineage>
</organism>
<dbReference type="Gene3D" id="3.30.930.10">
    <property type="entry name" value="Bira Bifunctional Protein, Domain 2"/>
    <property type="match status" value="1"/>
</dbReference>
<dbReference type="PANTHER" id="PTHR43679">
    <property type="entry name" value="OCTANOYLTRANSFERASE LIPM-RELATED"/>
    <property type="match status" value="1"/>
</dbReference>
<dbReference type="InterPro" id="IPR050664">
    <property type="entry name" value="Octanoyltrans_LipM/LipL"/>
</dbReference>
<dbReference type="OrthoDB" id="9788148at2"/>
<evidence type="ECO:0000313" key="4">
    <source>
        <dbReference type="Proteomes" id="UP000218598"/>
    </source>
</evidence>
<dbReference type="PROSITE" id="PS51733">
    <property type="entry name" value="BPL_LPL_CATALYTIC"/>
    <property type="match status" value="1"/>
</dbReference>
<feature type="region of interest" description="Disordered" evidence="1">
    <location>
        <begin position="1"/>
        <end position="20"/>
    </location>
</feature>
<evidence type="ECO:0000256" key="1">
    <source>
        <dbReference type="SAM" id="MobiDB-lite"/>
    </source>
</evidence>
<dbReference type="InterPro" id="IPR004143">
    <property type="entry name" value="BPL_LPL_catalytic"/>
</dbReference>
<dbReference type="AlphaFoldDB" id="A0A2A3YLP9"/>
<keyword evidence="3" id="KW-0436">Ligase</keyword>
<dbReference type="SUPFAM" id="SSF55681">
    <property type="entry name" value="Class II aaRS and biotin synthetases"/>
    <property type="match status" value="1"/>
</dbReference>
<dbReference type="Pfam" id="PF21948">
    <property type="entry name" value="LplA-B_cat"/>
    <property type="match status" value="1"/>
</dbReference>
<reference evidence="3 4" key="1">
    <citation type="journal article" date="2017" name="Elife">
        <title>Extensive horizontal gene transfer in cheese-associated bacteria.</title>
        <authorList>
            <person name="Bonham K.S."/>
            <person name="Wolfe B.E."/>
            <person name="Dutton R.J."/>
        </authorList>
    </citation>
    <scope>NUCLEOTIDE SEQUENCE [LARGE SCALE GENOMIC DNA]</scope>
    <source>
        <strain evidence="3 4">341_9</strain>
    </source>
</reference>
<dbReference type="Proteomes" id="UP000218598">
    <property type="component" value="Unassembled WGS sequence"/>
</dbReference>
<evidence type="ECO:0000259" key="2">
    <source>
        <dbReference type="PROSITE" id="PS51733"/>
    </source>
</evidence>
<dbReference type="EMBL" id="NRGR01000008">
    <property type="protein sequence ID" value="PCC40223.1"/>
    <property type="molecule type" value="Genomic_DNA"/>
</dbReference>
<proteinExistence type="predicted"/>
<keyword evidence="4" id="KW-1185">Reference proteome</keyword>